<keyword evidence="6" id="KW-0413">Isomerase</keyword>
<comment type="pathway">
    <text evidence="1">Nucleotide-sugar biosynthesis; GDP-L-fucose biosynthesis via de novo pathway; GDP-L-fucose from GDP-alpha-D-mannose: step 2/2.</text>
</comment>
<dbReference type="PANTHER" id="PTHR43238:SF6">
    <property type="entry name" value="GDP-L-FUCOSE SYNTHASE 2-RELATED"/>
    <property type="match status" value="1"/>
</dbReference>
<proteinExistence type="inferred from homology"/>
<dbReference type="Proteomes" id="UP000604825">
    <property type="component" value="Unassembled WGS sequence"/>
</dbReference>
<sequence length="375" mass="41213">MPSHGGALQVPKAADNNGTSSFLADRSAKVFLAGHKGMLGTAIHRRLAALGFTNIVGRTRAELDLTCEPAVHKFFDAEQPRYVILAAGKVGGLHASSAAPADFMTENLRITMNVLTAARRCGTVRKLLFLATSAIYPVDAPQPIPESALLTGPPAPGNEWYVRSSMAEKLATRACMHVRSQHATRFDKILRRLYFRYAIPKIVGIKMCQAYRAELDGMDAIVATPNNLYGPRDPFPSESSHVIPALIRRFHDAKASGAPEVVVWGSGRQLREFTHADDAADAVMLLMETYSGPEHVNVGSGREVTVRELANTVREVVGYEGRVVWDTSRPDGVMRRLLDSSKMAALGWEPKVELRDGLKKLYEWYLRGRATDFEA</sequence>
<reference evidence="8" key="1">
    <citation type="submission" date="2020-10" db="EMBL/GenBank/DDBJ databases">
        <authorList>
            <person name="Han B."/>
            <person name="Lu T."/>
            <person name="Zhao Q."/>
            <person name="Huang X."/>
            <person name="Zhao Y."/>
        </authorList>
    </citation>
    <scope>NUCLEOTIDE SEQUENCE</scope>
</reference>
<dbReference type="SUPFAM" id="SSF51735">
    <property type="entry name" value="NAD(P)-binding Rossmann-fold domains"/>
    <property type="match status" value="1"/>
</dbReference>
<dbReference type="CDD" id="cd05239">
    <property type="entry name" value="GDP_FS_SDR_e"/>
    <property type="match status" value="1"/>
</dbReference>
<evidence type="ECO:0000256" key="2">
    <source>
        <dbReference type="ARBA" id="ARBA00005959"/>
    </source>
</evidence>
<feature type="domain" description="NAD-dependent epimerase/dehydratase" evidence="7">
    <location>
        <begin position="196"/>
        <end position="299"/>
    </location>
</feature>
<dbReference type="PANTHER" id="PTHR43238">
    <property type="entry name" value="GDP-L-FUCOSE SYNTHASE"/>
    <property type="match status" value="1"/>
</dbReference>
<evidence type="ECO:0000313" key="8">
    <source>
        <dbReference type="EMBL" id="CAD6338841.1"/>
    </source>
</evidence>
<dbReference type="EC" id="1.1.1.271" evidence="3"/>
<evidence type="ECO:0000256" key="3">
    <source>
        <dbReference type="ARBA" id="ARBA00012371"/>
    </source>
</evidence>
<comment type="caution">
    <text evidence="8">The sequence shown here is derived from an EMBL/GenBank/DDBJ whole genome shotgun (WGS) entry which is preliminary data.</text>
</comment>
<evidence type="ECO:0000256" key="6">
    <source>
        <dbReference type="ARBA" id="ARBA00023235"/>
    </source>
</evidence>
<comment type="similarity">
    <text evidence="2">Belongs to the NAD(P)-dependent epimerase/dehydratase family. Fucose synthase subfamily.</text>
</comment>
<dbReference type="InterPro" id="IPR001509">
    <property type="entry name" value="Epimerase_deHydtase"/>
</dbReference>
<dbReference type="HAMAP" id="MF_00956">
    <property type="entry name" value="GDP_fucose_synth"/>
    <property type="match status" value="1"/>
</dbReference>
<evidence type="ECO:0000313" key="9">
    <source>
        <dbReference type="Proteomes" id="UP000604825"/>
    </source>
</evidence>
<dbReference type="GO" id="GO:0016853">
    <property type="term" value="F:isomerase activity"/>
    <property type="evidence" value="ECO:0007669"/>
    <property type="project" value="UniProtKB-KW"/>
</dbReference>
<dbReference type="Pfam" id="PF01370">
    <property type="entry name" value="Epimerase"/>
    <property type="match status" value="2"/>
</dbReference>
<gene>
    <name evidence="8" type="ORF">NCGR_LOCUS62939</name>
</gene>
<evidence type="ECO:0000256" key="5">
    <source>
        <dbReference type="ARBA" id="ARBA00023002"/>
    </source>
</evidence>
<keyword evidence="4" id="KW-0521">NADP</keyword>
<evidence type="ECO:0000256" key="4">
    <source>
        <dbReference type="ARBA" id="ARBA00022857"/>
    </source>
</evidence>
<evidence type="ECO:0000256" key="1">
    <source>
        <dbReference type="ARBA" id="ARBA00004883"/>
    </source>
</evidence>
<dbReference type="EMBL" id="CAJGYO010000019">
    <property type="protein sequence ID" value="CAD6338841.1"/>
    <property type="molecule type" value="Genomic_DNA"/>
</dbReference>
<feature type="domain" description="NAD-dependent epimerase/dehydratase" evidence="7">
    <location>
        <begin position="30"/>
        <end position="174"/>
    </location>
</feature>
<dbReference type="GO" id="GO:0050577">
    <property type="term" value="F:GDP-L-fucose synthase activity"/>
    <property type="evidence" value="ECO:0007669"/>
    <property type="project" value="UniProtKB-EC"/>
</dbReference>
<accession>A0A811SB91</accession>
<keyword evidence="9" id="KW-1185">Reference proteome</keyword>
<dbReference type="GO" id="GO:0042351">
    <property type="term" value="P:'de novo' GDP-L-fucose biosynthetic process"/>
    <property type="evidence" value="ECO:0007669"/>
    <property type="project" value="UniProtKB-UniPathway"/>
</dbReference>
<dbReference type="Gene3D" id="3.40.50.720">
    <property type="entry name" value="NAD(P)-binding Rossmann-like Domain"/>
    <property type="match status" value="2"/>
</dbReference>
<name>A0A811SB91_9POAL</name>
<protein>
    <recommendedName>
        <fullName evidence="3">GDP-L-fucose synthase</fullName>
        <ecNumber evidence="3">1.1.1.271</ecNumber>
    </recommendedName>
</protein>
<evidence type="ECO:0000259" key="7">
    <source>
        <dbReference type="Pfam" id="PF01370"/>
    </source>
</evidence>
<dbReference type="OrthoDB" id="202470at2759"/>
<dbReference type="Gene3D" id="3.90.25.10">
    <property type="entry name" value="UDP-galactose 4-epimerase, domain 1"/>
    <property type="match status" value="1"/>
</dbReference>
<dbReference type="InterPro" id="IPR028614">
    <property type="entry name" value="GDP_fucose/colitose_synth"/>
</dbReference>
<dbReference type="AlphaFoldDB" id="A0A811SB91"/>
<keyword evidence="5" id="KW-0560">Oxidoreductase</keyword>
<organism evidence="8 9">
    <name type="scientific">Miscanthus lutarioriparius</name>
    <dbReference type="NCBI Taxonomy" id="422564"/>
    <lineage>
        <taxon>Eukaryota</taxon>
        <taxon>Viridiplantae</taxon>
        <taxon>Streptophyta</taxon>
        <taxon>Embryophyta</taxon>
        <taxon>Tracheophyta</taxon>
        <taxon>Spermatophyta</taxon>
        <taxon>Magnoliopsida</taxon>
        <taxon>Liliopsida</taxon>
        <taxon>Poales</taxon>
        <taxon>Poaceae</taxon>
        <taxon>PACMAD clade</taxon>
        <taxon>Panicoideae</taxon>
        <taxon>Andropogonodae</taxon>
        <taxon>Andropogoneae</taxon>
        <taxon>Saccharinae</taxon>
        <taxon>Miscanthus</taxon>
    </lineage>
</organism>
<dbReference type="UniPathway" id="UPA00128">
    <property type="reaction ID" value="UER00191"/>
</dbReference>
<dbReference type="InterPro" id="IPR036291">
    <property type="entry name" value="NAD(P)-bd_dom_sf"/>
</dbReference>